<organism evidence="7">
    <name type="scientific">Lotharella globosa</name>
    <dbReference type="NCBI Taxonomy" id="91324"/>
    <lineage>
        <taxon>Eukaryota</taxon>
        <taxon>Sar</taxon>
        <taxon>Rhizaria</taxon>
        <taxon>Cercozoa</taxon>
        <taxon>Chlorarachniophyceae</taxon>
        <taxon>Lotharella</taxon>
    </lineage>
</organism>
<evidence type="ECO:0000256" key="2">
    <source>
        <dbReference type="ARBA" id="ARBA00023155"/>
    </source>
</evidence>
<evidence type="ECO:0000256" key="5">
    <source>
        <dbReference type="SAM" id="MobiDB-lite"/>
    </source>
</evidence>
<feature type="region of interest" description="Disordered" evidence="5">
    <location>
        <begin position="1"/>
        <end position="20"/>
    </location>
</feature>
<dbReference type="Pfam" id="PF05920">
    <property type="entry name" value="Homeobox_KN"/>
    <property type="match status" value="1"/>
</dbReference>
<evidence type="ECO:0000313" key="7">
    <source>
        <dbReference type="EMBL" id="CAE0671987.1"/>
    </source>
</evidence>
<dbReference type="InterPro" id="IPR001356">
    <property type="entry name" value="HD"/>
</dbReference>
<keyword evidence="3 4" id="KW-0539">Nucleus</keyword>
<dbReference type="GO" id="GO:0006355">
    <property type="term" value="P:regulation of DNA-templated transcription"/>
    <property type="evidence" value="ECO:0007669"/>
    <property type="project" value="InterPro"/>
</dbReference>
<feature type="DNA-binding region" description="Homeobox" evidence="4">
    <location>
        <begin position="83"/>
        <end position="145"/>
    </location>
</feature>
<dbReference type="PROSITE" id="PS50071">
    <property type="entry name" value="HOMEOBOX_2"/>
    <property type="match status" value="1"/>
</dbReference>
<feature type="region of interest" description="Disordered" evidence="5">
    <location>
        <begin position="64"/>
        <end position="87"/>
    </location>
</feature>
<dbReference type="EMBL" id="HBIV01033170">
    <property type="protein sequence ID" value="CAE0671987.1"/>
    <property type="molecule type" value="Transcribed_RNA"/>
</dbReference>
<dbReference type="GO" id="GO:0005634">
    <property type="term" value="C:nucleus"/>
    <property type="evidence" value="ECO:0007669"/>
    <property type="project" value="UniProtKB-SubCell"/>
</dbReference>
<comment type="subcellular location">
    <subcellularLocation>
        <location evidence="4">Nucleus</location>
    </subcellularLocation>
</comment>
<keyword evidence="1 4" id="KW-0238">DNA-binding</keyword>
<feature type="domain" description="Homeobox" evidence="6">
    <location>
        <begin position="81"/>
        <end position="144"/>
    </location>
</feature>
<dbReference type="InterPro" id="IPR050224">
    <property type="entry name" value="TALE_homeobox"/>
</dbReference>
<dbReference type="Gene3D" id="1.10.10.60">
    <property type="entry name" value="Homeodomain-like"/>
    <property type="match status" value="1"/>
</dbReference>
<keyword evidence="2 4" id="KW-0371">Homeobox</keyword>
<accession>A0A7S3Z5P9</accession>
<evidence type="ECO:0000259" key="6">
    <source>
        <dbReference type="PROSITE" id="PS50071"/>
    </source>
</evidence>
<dbReference type="InterPro" id="IPR009057">
    <property type="entry name" value="Homeodomain-like_sf"/>
</dbReference>
<sequence length="200" mass="23289">MPAYSLRPRRKVGNASGSVPSMDSVQSFLGSLLDNFEQAQMEHEEKTVASMIFSMESSASQTSLSSLEEEYCDDEPSDSKQQVVPQRRKLPRRAREILAEWFEKNIVSPYPSDEQRDMLVQSTGLSAKQIHHWFTNRRKRDHKWRAKYLRRGRGRRPKNANKIAIERAMRMETRGRRGSLKRKTREILRAALDENDEIPL</sequence>
<dbReference type="InterPro" id="IPR008422">
    <property type="entry name" value="KN_HD"/>
</dbReference>
<evidence type="ECO:0000256" key="3">
    <source>
        <dbReference type="ARBA" id="ARBA00023242"/>
    </source>
</evidence>
<dbReference type="PANTHER" id="PTHR11850">
    <property type="entry name" value="HOMEOBOX PROTEIN TRANSCRIPTION FACTORS"/>
    <property type="match status" value="1"/>
</dbReference>
<protein>
    <recommendedName>
        <fullName evidence="6">Homeobox domain-containing protein</fullName>
    </recommendedName>
</protein>
<dbReference type="AlphaFoldDB" id="A0A7S3Z5P9"/>
<evidence type="ECO:0000256" key="4">
    <source>
        <dbReference type="PROSITE-ProRule" id="PRU00108"/>
    </source>
</evidence>
<name>A0A7S3Z5P9_9EUKA</name>
<evidence type="ECO:0000256" key="1">
    <source>
        <dbReference type="ARBA" id="ARBA00023125"/>
    </source>
</evidence>
<dbReference type="CDD" id="cd00086">
    <property type="entry name" value="homeodomain"/>
    <property type="match status" value="1"/>
</dbReference>
<dbReference type="SMART" id="SM00389">
    <property type="entry name" value="HOX"/>
    <property type="match status" value="1"/>
</dbReference>
<reference evidence="7" key="1">
    <citation type="submission" date="2021-01" db="EMBL/GenBank/DDBJ databases">
        <authorList>
            <person name="Corre E."/>
            <person name="Pelletier E."/>
            <person name="Niang G."/>
            <person name="Scheremetjew M."/>
            <person name="Finn R."/>
            <person name="Kale V."/>
            <person name="Holt S."/>
            <person name="Cochrane G."/>
            <person name="Meng A."/>
            <person name="Brown T."/>
            <person name="Cohen L."/>
        </authorList>
    </citation>
    <scope>NUCLEOTIDE SEQUENCE</scope>
    <source>
        <strain evidence="7">CCCM811</strain>
    </source>
</reference>
<dbReference type="SUPFAM" id="SSF46689">
    <property type="entry name" value="Homeodomain-like"/>
    <property type="match status" value="1"/>
</dbReference>
<gene>
    <name evidence="7" type="ORF">LGLO00237_LOCUS23636</name>
</gene>
<dbReference type="GO" id="GO:0003677">
    <property type="term" value="F:DNA binding"/>
    <property type="evidence" value="ECO:0007669"/>
    <property type="project" value="UniProtKB-UniRule"/>
</dbReference>
<feature type="compositionally biased region" description="Acidic residues" evidence="5">
    <location>
        <begin position="67"/>
        <end position="76"/>
    </location>
</feature>
<proteinExistence type="predicted"/>